<protein>
    <submittedName>
        <fullName evidence="1">Uncharacterized protein</fullName>
    </submittedName>
</protein>
<sequence>MNPTLLSILLLPLLSFIEGIEACYTGDHNNCIWEGSAPACGTSPDHVGTEDAQGRTFVATTEFGTAQYFCDWERGQPRGGDCCQAYGNGCWSGYKRLWCADRKC</sequence>
<evidence type="ECO:0000313" key="1">
    <source>
        <dbReference type="EMBL" id="RAH72984.1"/>
    </source>
</evidence>
<organism evidence="1 2">
    <name type="scientific">Aspergillus aculeatinus CBS 121060</name>
    <dbReference type="NCBI Taxonomy" id="1448322"/>
    <lineage>
        <taxon>Eukaryota</taxon>
        <taxon>Fungi</taxon>
        <taxon>Dikarya</taxon>
        <taxon>Ascomycota</taxon>
        <taxon>Pezizomycotina</taxon>
        <taxon>Eurotiomycetes</taxon>
        <taxon>Eurotiomycetidae</taxon>
        <taxon>Eurotiales</taxon>
        <taxon>Aspergillaceae</taxon>
        <taxon>Aspergillus</taxon>
        <taxon>Aspergillus subgen. Circumdati</taxon>
    </lineage>
</organism>
<proteinExistence type="predicted"/>
<accession>A0ACD1HGL1</accession>
<dbReference type="EMBL" id="KZ824941">
    <property type="protein sequence ID" value="RAH72984.1"/>
    <property type="molecule type" value="Genomic_DNA"/>
</dbReference>
<gene>
    <name evidence="1" type="ORF">BO66DRAFT_426788</name>
</gene>
<keyword evidence="2" id="KW-1185">Reference proteome</keyword>
<reference evidence="1" key="1">
    <citation type="submission" date="2018-02" db="EMBL/GenBank/DDBJ databases">
        <title>The genomes of Aspergillus section Nigri reveals drivers in fungal speciation.</title>
        <authorList>
            <consortium name="DOE Joint Genome Institute"/>
            <person name="Vesth T.C."/>
            <person name="Nybo J."/>
            <person name="Theobald S."/>
            <person name="Brandl J."/>
            <person name="Frisvad J.C."/>
            <person name="Nielsen K.F."/>
            <person name="Lyhne E.K."/>
            <person name="Kogle M.E."/>
            <person name="Kuo A."/>
            <person name="Riley R."/>
            <person name="Clum A."/>
            <person name="Nolan M."/>
            <person name="Lipzen A."/>
            <person name="Salamov A."/>
            <person name="Henrissat B."/>
            <person name="Wiebenga A."/>
            <person name="De vries R.P."/>
            <person name="Grigoriev I.V."/>
            <person name="Mortensen U.H."/>
            <person name="Andersen M.R."/>
            <person name="Baker S.E."/>
        </authorList>
    </citation>
    <scope>NUCLEOTIDE SEQUENCE</scope>
    <source>
        <strain evidence="1">CBS 121060</strain>
    </source>
</reference>
<evidence type="ECO:0000313" key="2">
    <source>
        <dbReference type="Proteomes" id="UP000249661"/>
    </source>
</evidence>
<dbReference type="Proteomes" id="UP000249661">
    <property type="component" value="Unassembled WGS sequence"/>
</dbReference>
<name>A0ACD1HGL1_9EURO</name>